<feature type="compositionally biased region" description="Polar residues" evidence="1">
    <location>
        <begin position="277"/>
        <end position="286"/>
    </location>
</feature>
<proteinExistence type="predicted"/>
<feature type="region of interest" description="Disordered" evidence="1">
    <location>
        <begin position="237"/>
        <end position="286"/>
    </location>
</feature>
<feature type="compositionally biased region" description="Low complexity" evidence="1">
    <location>
        <begin position="67"/>
        <end position="80"/>
    </location>
</feature>
<name>A0A7W4XZE3_KINRA</name>
<evidence type="ECO:0000313" key="2">
    <source>
        <dbReference type="EMBL" id="MBB2903255.1"/>
    </source>
</evidence>
<gene>
    <name evidence="2" type="ORF">FHR75_004097</name>
</gene>
<feature type="region of interest" description="Disordered" evidence="1">
    <location>
        <begin position="123"/>
        <end position="193"/>
    </location>
</feature>
<protein>
    <submittedName>
        <fullName evidence="2">Uncharacterized protein</fullName>
    </submittedName>
</protein>
<dbReference type="EMBL" id="JACHVY010000006">
    <property type="protein sequence ID" value="MBB2903255.1"/>
    <property type="molecule type" value="Genomic_DNA"/>
</dbReference>
<evidence type="ECO:0000256" key="1">
    <source>
        <dbReference type="SAM" id="MobiDB-lite"/>
    </source>
</evidence>
<feature type="compositionally biased region" description="Basic residues" evidence="1">
    <location>
        <begin position="129"/>
        <end position="148"/>
    </location>
</feature>
<feature type="region of interest" description="Disordered" evidence="1">
    <location>
        <begin position="35"/>
        <end position="108"/>
    </location>
</feature>
<evidence type="ECO:0000313" key="3">
    <source>
        <dbReference type="Proteomes" id="UP000533269"/>
    </source>
</evidence>
<feature type="compositionally biased region" description="Low complexity" evidence="1">
    <location>
        <begin position="166"/>
        <end position="175"/>
    </location>
</feature>
<sequence length="286" mass="30123">MKWSSVARRCRVTTGGGRSRSRCGTSCSVRWAGHSWAASSSASSRHRERAGERSCGVLPTASAALAGPRLGSSPRPGGSRLPRRQGSRGASPPRRRGVPPSLGARPDSWMTACSARSKACRCATTRATGGRRSRSCRRGPLGRRRRGRTSPADPEGWPWRSRRRPSSGSTAAGSSRRSRGGGGRRFPPGLGQQADLVVVADRARCGTDERRRITDLDLTRGTRDGCTGGALLHQAVRGSRGPRDAAGGAQARALLTMRRAPPRPEDVVEDGIAGGPRSSSSCPTAG</sequence>
<comment type="caution">
    <text evidence="2">The sequence shown here is derived from an EMBL/GenBank/DDBJ whole genome shotgun (WGS) entry which is preliminary data.</text>
</comment>
<reference evidence="2 3" key="2">
    <citation type="submission" date="2020-08" db="EMBL/GenBank/DDBJ databases">
        <authorList>
            <person name="Partida-Martinez L."/>
            <person name="Huntemann M."/>
            <person name="Clum A."/>
            <person name="Wang J."/>
            <person name="Palaniappan K."/>
            <person name="Ritter S."/>
            <person name="Chen I.-M."/>
            <person name="Stamatis D."/>
            <person name="Reddy T."/>
            <person name="O'Malley R."/>
            <person name="Daum C."/>
            <person name="Shapiro N."/>
            <person name="Ivanova N."/>
            <person name="Kyrpides N."/>
            <person name="Woyke T."/>
        </authorList>
    </citation>
    <scope>NUCLEOTIDE SEQUENCE [LARGE SCALE GENOMIC DNA]</scope>
    <source>
        <strain evidence="2 3">AS2.23</strain>
    </source>
</reference>
<accession>A0A7W4XZE3</accession>
<organism evidence="2 3">
    <name type="scientific">Kineococcus radiotolerans</name>
    <dbReference type="NCBI Taxonomy" id="131568"/>
    <lineage>
        <taxon>Bacteria</taxon>
        <taxon>Bacillati</taxon>
        <taxon>Actinomycetota</taxon>
        <taxon>Actinomycetes</taxon>
        <taxon>Kineosporiales</taxon>
        <taxon>Kineosporiaceae</taxon>
        <taxon>Kineococcus</taxon>
    </lineage>
</organism>
<reference evidence="2 3" key="1">
    <citation type="submission" date="2020-08" db="EMBL/GenBank/DDBJ databases">
        <title>The Agave Microbiome: Exploring the role of microbial communities in plant adaptations to desert environments.</title>
        <authorList>
            <person name="Partida-Martinez L.P."/>
        </authorList>
    </citation>
    <scope>NUCLEOTIDE SEQUENCE [LARGE SCALE GENOMIC DNA]</scope>
    <source>
        <strain evidence="2 3">AS2.23</strain>
    </source>
</reference>
<dbReference type="Proteomes" id="UP000533269">
    <property type="component" value="Unassembled WGS sequence"/>
</dbReference>
<dbReference type="AlphaFoldDB" id="A0A7W4XZE3"/>